<organism evidence="4 5">
    <name type="scientific">Pseudomonas mangiferae</name>
    <dbReference type="NCBI Taxonomy" id="2593654"/>
    <lineage>
        <taxon>Bacteria</taxon>
        <taxon>Pseudomonadati</taxon>
        <taxon>Pseudomonadota</taxon>
        <taxon>Gammaproteobacteria</taxon>
        <taxon>Pseudomonadales</taxon>
        <taxon>Pseudomonadaceae</taxon>
        <taxon>Pseudomonas</taxon>
    </lineage>
</organism>
<sequence length="309" mass="33580">MKTLLILACVLGLAPSAFAAGSGATGWAPAVLPQSVQRDLPSHHTGRSYRIFVSKPSAPAPATGYPVIYVLDGNAQFPLLALQARAQEKRAAVTGQAPTLVVGIGYPIDGLNDEQARAEDYTPPAADLSDTGDEQARRQGGADRFLAFVEDELKPLIERSYPVDRQRQTLFGHSYGGLFTLHTLFTRPQAFQTYLAISPSIWWNHRQILDEQRAFAQRLADRPQPLRLFLGVGALEQPSPLDAGGNDPRRQRLDSRRMVDNVRELAATLAPLERAGLRSQLRIFPDEGHGTTALVASGRALGFAAGQPE</sequence>
<feature type="signal peptide" evidence="3">
    <location>
        <begin position="1"/>
        <end position="19"/>
    </location>
</feature>
<dbReference type="InterPro" id="IPR000801">
    <property type="entry name" value="Esterase-like"/>
</dbReference>
<evidence type="ECO:0000256" key="3">
    <source>
        <dbReference type="SAM" id="SignalP"/>
    </source>
</evidence>
<comment type="similarity">
    <text evidence="1">Belongs to the esterase D family.</text>
</comment>
<dbReference type="InterPro" id="IPR029058">
    <property type="entry name" value="AB_hydrolase_fold"/>
</dbReference>
<dbReference type="AlphaFoldDB" id="A0A553GW01"/>
<dbReference type="Proteomes" id="UP000315235">
    <property type="component" value="Unassembled WGS sequence"/>
</dbReference>
<dbReference type="RefSeq" id="WP_143489433.1">
    <property type="nucleotide sequence ID" value="NZ_VJOY01000012.1"/>
</dbReference>
<feature type="chain" id="PRO_5022043703" evidence="3">
    <location>
        <begin position="20"/>
        <end position="309"/>
    </location>
</feature>
<dbReference type="Gene3D" id="3.40.50.1820">
    <property type="entry name" value="alpha/beta hydrolase"/>
    <property type="match status" value="1"/>
</dbReference>
<dbReference type="Pfam" id="PF00756">
    <property type="entry name" value="Esterase"/>
    <property type="match status" value="1"/>
</dbReference>
<dbReference type="PANTHER" id="PTHR40841:SF2">
    <property type="entry name" value="SIDEROPHORE-DEGRADING ESTERASE (EUROFUNG)"/>
    <property type="match status" value="1"/>
</dbReference>
<proteinExistence type="inferred from homology"/>
<name>A0A553GW01_9PSED</name>
<keyword evidence="2 4" id="KW-0378">Hydrolase</keyword>
<dbReference type="EMBL" id="VJOY01000012">
    <property type="protein sequence ID" value="TRX73698.1"/>
    <property type="molecule type" value="Genomic_DNA"/>
</dbReference>
<protein>
    <submittedName>
        <fullName evidence="4">Alpha/beta hydrolase</fullName>
    </submittedName>
</protein>
<accession>A0A553GW01</accession>
<keyword evidence="3" id="KW-0732">Signal</keyword>
<dbReference type="GO" id="GO:0016788">
    <property type="term" value="F:hydrolase activity, acting on ester bonds"/>
    <property type="evidence" value="ECO:0007669"/>
    <property type="project" value="TreeGrafter"/>
</dbReference>
<dbReference type="OrthoDB" id="9784036at2"/>
<evidence type="ECO:0000256" key="1">
    <source>
        <dbReference type="ARBA" id="ARBA00005622"/>
    </source>
</evidence>
<dbReference type="PANTHER" id="PTHR40841">
    <property type="entry name" value="SIDEROPHORE TRIACETYLFUSARININE C ESTERASE"/>
    <property type="match status" value="1"/>
</dbReference>
<evidence type="ECO:0000313" key="4">
    <source>
        <dbReference type="EMBL" id="TRX73698.1"/>
    </source>
</evidence>
<dbReference type="SUPFAM" id="SSF53474">
    <property type="entry name" value="alpha/beta-Hydrolases"/>
    <property type="match status" value="1"/>
</dbReference>
<reference evidence="4 5" key="1">
    <citation type="submission" date="2019-07" db="EMBL/GenBank/DDBJ databases">
        <title>Pseudomonas mangiferae sp. nov., isolated from bark of mango tree in Thailand.</title>
        <authorList>
            <person name="Srisuk N."/>
            <person name="Anurat P."/>
        </authorList>
    </citation>
    <scope>NUCLEOTIDE SEQUENCE [LARGE SCALE GENOMIC DNA]</scope>
    <source>
        <strain evidence="4 5">DMKU_BBB3-04</strain>
    </source>
</reference>
<evidence type="ECO:0000313" key="5">
    <source>
        <dbReference type="Proteomes" id="UP000315235"/>
    </source>
</evidence>
<comment type="caution">
    <text evidence="4">The sequence shown here is derived from an EMBL/GenBank/DDBJ whole genome shotgun (WGS) entry which is preliminary data.</text>
</comment>
<dbReference type="InterPro" id="IPR052558">
    <property type="entry name" value="Siderophore_Hydrolase_D"/>
</dbReference>
<evidence type="ECO:0000256" key="2">
    <source>
        <dbReference type="ARBA" id="ARBA00022801"/>
    </source>
</evidence>
<gene>
    <name evidence="4" type="ORF">FM069_16320</name>
</gene>
<keyword evidence="5" id="KW-1185">Reference proteome</keyword>